<dbReference type="CDD" id="cd08781">
    <property type="entry name" value="Death_UNC5-like"/>
    <property type="match status" value="1"/>
</dbReference>
<dbReference type="GO" id="GO:0008045">
    <property type="term" value="P:motor neuron axon guidance"/>
    <property type="evidence" value="ECO:0007669"/>
    <property type="project" value="TreeGrafter"/>
</dbReference>
<dbReference type="GO" id="GO:0005886">
    <property type="term" value="C:plasma membrane"/>
    <property type="evidence" value="ECO:0007669"/>
    <property type="project" value="UniProtKB-SubCell"/>
</dbReference>
<dbReference type="PANTHER" id="PTHR12582:SF47">
    <property type="entry name" value="NETRIN RECEPTOR UNC-5"/>
    <property type="match status" value="1"/>
</dbReference>
<dbReference type="SUPFAM" id="SSF48726">
    <property type="entry name" value="Immunoglobulin"/>
    <property type="match status" value="1"/>
</dbReference>
<dbReference type="SMART" id="SM00218">
    <property type="entry name" value="ZU5"/>
    <property type="match status" value="1"/>
</dbReference>
<dbReference type="FunFam" id="1.10.533.10:FF:000092">
    <property type="entry name" value="Netrin receptor unc-5"/>
    <property type="match status" value="1"/>
</dbReference>
<evidence type="ECO:0000256" key="3">
    <source>
        <dbReference type="ARBA" id="ARBA00022473"/>
    </source>
</evidence>
<dbReference type="AlphaFoldDB" id="A0A8J1U5P7"/>
<reference evidence="14" key="1">
    <citation type="submission" date="2022-03" db="EMBL/GenBank/DDBJ databases">
        <authorList>
            <person name="Martin C."/>
        </authorList>
    </citation>
    <scope>NUCLEOTIDE SEQUENCE</scope>
</reference>
<dbReference type="PROSITE" id="PS50017">
    <property type="entry name" value="DEATH_DOMAIN"/>
    <property type="match status" value="1"/>
</dbReference>
<dbReference type="PROSITE" id="PS51145">
    <property type="entry name" value="ZU5"/>
    <property type="match status" value="1"/>
</dbReference>
<accession>A0A8J1U5P7</accession>
<dbReference type="Gene3D" id="2.60.220.30">
    <property type="match status" value="1"/>
</dbReference>
<keyword evidence="15" id="KW-1185">Reference proteome</keyword>
<keyword evidence="8" id="KW-1015">Disulfide bond</keyword>
<evidence type="ECO:0000256" key="13">
    <source>
        <dbReference type="SAM" id="MobiDB-lite"/>
    </source>
</evidence>
<dbReference type="FunFam" id="2.20.100.10:FF:000002">
    <property type="entry name" value="Unc-5 netrin receptor C"/>
    <property type="match status" value="1"/>
</dbReference>
<dbReference type="InterPro" id="IPR003598">
    <property type="entry name" value="Ig_sub2"/>
</dbReference>
<keyword evidence="4 12" id="KW-0812">Transmembrane</keyword>
<dbReference type="EMBL" id="CAIIXF020000009">
    <property type="protein sequence ID" value="CAH1795522.1"/>
    <property type="molecule type" value="Genomic_DNA"/>
</dbReference>
<proteinExistence type="inferred from homology"/>
<dbReference type="PROSITE" id="PS50835">
    <property type="entry name" value="IG_LIKE"/>
    <property type="match status" value="1"/>
</dbReference>
<keyword evidence="10" id="KW-0325">Glycoprotein</keyword>
<evidence type="ECO:0000313" key="15">
    <source>
        <dbReference type="Proteomes" id="UP000749559"/>
    </source>
</evidence>
<dbReference type="InterPro" id="IPR057755">
    <property type="entry name" value="UNC5A-D-like_N"/>
</dbReference>
<dbReference type="InterPro" id="IPR036179">
    <property type="entry name" value="Ig-like_dom_sf"/>
</dbReference>
<evidence type="ECO:0000256" key="12">
    <source>
        <dbReference type="RuleBase" id="RU367033"/>
    </source>
</evidence>
<dbReference type="Pfam" id="PF00090">
    <property type="entry name" value="TSP_1"/>
    <property type="match status" value="2"/>
</dbReference>
<evidence type="ECO:0000256" key="8">
    <source>
        <dbReference type="ARBA" id="ARBA00023157"/>
    </source>
</evidence>
<dbReference type="PROSITE" id="PS50092">
    <property type="entry name" value="TSP1"/>
    <property type="match status" value="2"/>
</dbReference>
<evidence type="ECO:0000256" key="10">
    <source>
        <dbReference type="ARBA" id="ARBA00023180"/>
    </source>
</evidence>
<keyword evidence="6 12" id="KW-1133">Transmembrane helix</keyword>
<evidence type="ECO:0000313" key="14">
    <source>
        <dbReference type="EMBL" id="CAH1795522.1"/>
    </source>
</evidence>
<comment type="caution">
    <text evidence="14">The sequence shown here is derived from an EMBL/GenBank/DDBJ whole genome shotgun (WGS) entry which is preliminary data.</text>
</comment>
<keyword evidence="5" id="KW-0732">Signal</keyword>
<organism evidence="14 15">
    <name type="scientific">Owenia fusiformis</name>
    <name type="common">Polychaete worm</name>
    <dbReference type="NCBI Taxonomy" id="6347"/>
    <lineage>
        <taxon>Eukaryota</taxon>
        <taxon>Metazoa</taxon>
        <taxon>Spiralia</taxon>
        <taxon>Lophotrochozoa</taxon>
        <taxon>Annelida</taxon>
        <taxon>Polychaeta</taxon>
        <taxon>Sedentaria</taxon>
        <taxon>Canalipalpata</taxon>
        <taxon>Sabellida</taxon>
        <taxon>Oweniida</taxon>
        <taxon>Oweniidae</taxon>
        <taxon>Owenia</taxon>
    </lineage>
</organism>
<dbReference type="Gene3D" id="2.60.40.10">
    <property type="entry name" value="Immunoglobulins"/>
    <property type="match status" value="2"/>
</dbReference>
<dbReference type="Pfam" id="PF17217">
    <property type="entry name" value="UPA"/>
    <property type="match status" value="1"/>
</dbReference>
<comment type="similarity">
    <text evidence="2 12">Belongs to the unc-5 family.</text>
</comment>
<dbReference type="Gene3D" id="2.20.100.10">
    <property type="entry name" value="Thrombospondin type-1 (TSP1) repeat"/>
    <property type="match status" value="2"/>
</dbReference>
<dbReference type="GO" id="GO:0005042">
    <property type="term" value="F:netrin receptor activity"/>
    <property type="evidence" value="ECO:0007669"/>
    <property type="project" value="UniProtKB-UniRule"/>
</dbReference>
<dbReference type="InterPro" id="IPR033772">
    <property type="entry name" value="UPA"/>
</dbReference>
<dbReference type="InterPro" id="IPR011029">
    <property type="entry name" value="DEATH-like_dom_sf"/>
</dbReference>
<evidence type="ECO:0000256" key="4">
    <source>
        <dbReference type="ARBA" id="ARBA00022692"/>
    </source>
</evidence>
<evidence type="ECO:0000256" key="6">
    <source>
        <dbReference type="ARBA" id="ARBA00022989"/>
    </source>
</evidence>
<dbReference type="SMART" id="SM00409">
    <property type="entry name" value="IG"/>
    <property type="match status" value="1"/>
</dbReference>
<feature type="region of interest" description="Disordered" evidence="13">
    <location>
        <begin position="513"/>
        <end position="558"/>
    </location>
</feature>
<protein>
    <recommendedName>
        <fullName evidence="12">Netrin receptor UNC5</fullName>
    </recommendedName>
</protein>
<dbReference type="InterPro" id="IPR003599">
    <property type="entry name" value="Ig_sub"/>
</dbReference>
<comment type="function">
    <text evidence="12">Receptor for netrin required for axon guidance. Mediates axon repulsion of neuronal growth cones in the developing nervous system upon ligand binding.</text>
</comment>
<feature type="transmembrane region" description="Helical" evidence="12">
    <location>
        <begin position="403"/>
        <end position="427"/>
    </location>
</feature>
<dbReference type="Proteomes" id="UP000749559">
    <property type="component" value="Unassembled WGS sequence"/>
</dbReference>
<evidence type="ECO:0000256" key="1">
    <source>
        <dbReference type="ARBA" id="ARBA00004479"/>
    </source>
</evidence>
<dbReference type="FunFam" id="2.20.100.10:FF:000001">
    <property type="entry name" value="semaphorin-5A isoform X1"/>
    <property type="match status" value="1"/>
</dbReference>
<dbReference type="Pfam" id="PF00531">
    <property type="entry name" value="Death"/>
    <property type="match status" value="1"/>
</dbReference>
<evidence type="ECO:0000256" key="2">
    <source>
        <dbReference type="ARBA" id="ARBA00009844"/>
    </source>
</evidence>
<evidence type="ECO:0000256" key="7">
    <source>
        <dbReference type="ARBA" id="ARBA00023136"/>
    </source>
</evidence>
<dbReference type="InterPro" id="IPR013783">
    <property type="entry name" value="Ig-like_fold"/>
</dbReference>
<dbReference type="SUPFAM" id="SSF47986">
    <property type="entry name" value="DEATH domain"/>
    <property type="match status" value="1"/>
</dbReference>
<dbReference type="InterPro" id="IPR000906">
    <property type="entry name" value="ZU5_dom"/>
</dbReference>
<dbReference type="InterPro" id="IPR000488">
    <property type="entry name" value="Death_dom"/>
</dbReference>
<keyword evidence="11 12" id="KW-0393">Immunoglobulin domain</keyword>
<dbReference type="SMART" id="SM00209">
    <property type="entry name" value="TSP1"/>
    <property type="match status" value="2"/>
</dbReference>
<feature type="compositionally biased region" description="Polar residues" evidence="13">
    <location>
        <begin position="543"/>
        <end position="556"/>
    </location>
</feature>
<keyword evidence="7 12" id="KW-0472">Membrane</keyword>
<dbReference type="PRINTS" id="PR01705">
    <property type="entry name" value="TSP1REPEAT"/>
</dbReference>
<gene>
    <name evidence="14" type="ORF">OFUS_LOCUS20053</name>
</gene>
<dbReference type="SMART" id="SM00408">
    <property type="entry name" value="IGc2"/>
    <property type="match status" value="1"/>
</dbReference>
<keyword evidence="3 12" id="KW-0217">Developmental protein</keyword>
<sequence length="1003" mass="111926">MAFGVYFSLTSHPKEINLHGKGITCKQTNTLIKMWIFTLLFWFSLGEVAEPMIGSEDPTVPQGVPIYYIEPEENSYIIKSKPVEIKCKAYPAMRINFKCAGQWIKPQSHTNLEILDSATGIKYLETSIQVTKGDVESYYRLDGYWCECTAWNIFSDASVSLSAKSRKGRIHIAYLNKNFEREPISVAAEIESPVQLLCLPPDGLPPPEVFWLKDGEPVDVSTDVNYIISNEGNLIINQARLSNMGNYTCGAQNVARRRTSGSATVTVYVNGGWSTWSMWSDCNSRCGKGLQRRSRTCTNPTPLNGGTECPGISSQRVPCTTVCPVNGIWSTWSSWSTCSPDCKHHRRRLCDNPSPQNNGRFCHGNDLDTTNCTGGQCRDPIYAEDSDGSGGKVFKQAKEAQNIAMYVGLFVAIAIFVTVLALIIILIRRRNQNRELNLPYSNPEEKKLNKNDQEKLSMQPDLTQTVVTIRNNHTDSPNNNTNNSTPVKVPLFNGHENSGTLPSVKYANHVNNENKPLLIDPPHTLTDSTEKLPLPRKSDSDNSIKSGNSSRPQSVYDSDGHRLSVISCQLPSNIDLENIAWGNITHTGGRLQIPESGVFLTIPEGAIKKGNTEEIFVAVCRDDKDRPKLTDTQTMLSPVVLIGPQGLALKKPLVLTVQHSASLKHGQWMVSIYNSDTPYDDPPQWQKHVTLGQETLNTTIYCQFDNSNCHVMTDHLSRYAIIGESSGSGNLKSTKLLRLAAFAPAQYSSVDYNIRVYVVDDNIDALEGVMQEERKLGGRLLDKPKQIMFQYGGNNLCLSIEDLGPGWRSRLAASYQEIPFRHIWSGNHTNLHCSFTIERLDVTQDMITCKIQVYQKSVMANRQVIQIICNLKENNITGQQYGSLKTAPRNSAVNSNSNSRSGSLVLLDPKTFRITGSAKHQLCAILDQPNARGNDWRLLAQHLNVDRYINYFATKASPTEHILDLFEARHTEETAVTDLMNMLRIMGRNDAVAVLEKEMGPWL</sequence>
<dbReference type="OrthoDB" id="5973910at2759"/>
<dbReference type="Pfam" id="PF25609">
    <property type="entry name" value="Unc5_NetrinR_N"/>
    <property type="match status" value="1"/>
</dbReference>
<comment type="subcellular location">
    <subcellularLocation>
        <location evidence="12">Cell membrane</location>
        <topology evidence="12">Single-pass type I membrane protein</topology>
    </subcellularLocation>
    <subcellularLocation>
        <location evidence="1">Membrane</location>
        <topology evidence="1">Single-pass type I membrane protein</topology>
    </subcellularLocation>
</comment>
<dbReference type="SUPFAM" id="SSF82895">
    <property type="entry name" value="TSP-1 type 1 repeat"/>
    <property type="match status" value="2"/>
</dbReference>
<dbReference type="Gene3D" id="1.10.533.10">
    <property type="entry name" value="Death Domain, Fas"/>
    <property type="match status" value="1"/>
</dbReference>
<evidence type="ECO:0000256" key="9">
    <source>
        <dbReference type="ARBA" id="ARBA00023170"/>
    </source>
</evidence>
<dbReference type="InterPro" id="IPR036383">
    <property type="entry name" value="TSP1_rpt_sf"/>
</dbReference>
<dbReference type="InterPro" id="IPR037936">
    <property type="entry name" value="UNC5A-D"/>
</dbReference>
<evidence type="ECO:0000256" key="11">
    <source>
        <dbReference type="ARBA" id="ARBA00023319"/>
    </source>
</evidence>
<keyword evidence="9 12" id="KW-0675">Receptor</keyword>
<dbReference type="Pfam" id="PF00791">
    <property type="entry name" value="ZU5"/>
    <property type="match status" value="1"/>
</dbReference>
<name>A0A8J1U5P7_OWEFU</name>
<dbReference type="PANTHER" id="PTHR12582">
    <property type="entry name" value="NETRIN RECEPTOR UNC5"/>
    <property type="match status" value="1"/>
</dbReference>
<evidence type="ECO:0000256" key="5">
    <source>
        <dbReference type="ARBA" id="ARBA00022729"/>
    </source>
</evidence>
<dbReference type="Pfam" id="PF13927">
    <property type="entry name" value="Ig_3"/>
    <property type="match status" value="1"/>
</dbReference>
<dbReference type="SMART" id="SM00005">
    <property type="entry name" value="DEATH"/>
    <property type="match status" value="1"/>
</dbReference>
<dbReference type="InterPro" id="IPR007110">
    <property type="entry name" value="Ig-like_dom"/>
</dbReference>
<dbReference type="InterPro" id="IPR000884">
    <property type="entry name" value="TSP1_rpt"/>
</dbReference>